<proteinExistence type="predicted"/>
<evidence type="ECO:0000256" key="1">
    <source>
        <dbReference type="SAM" id="MobiDB-lite"/>
    </source>
</evidence>
<reference evidence="2" key="1">
    <citation type="thesis" date="2021" institute="BYU ScholarsArchive" country="Provo, UT, USA">
        <title>Applications of and Algorithms for Genome Assembly and Genomic Analyses with an Emphasis on Marine Teleosts.</title>
        <authorList>
            <person name="Pickett B.D."/>
        </authorList>
    </citation>
    <scope>NUCLEOTIDE SEQUENCE</scope>
    <source>
        <strain evidence="2">HI-2016</strain>
    </source>
</reference>
<gene>
    <name evidence="2" type="ORF">JZ751_011451</name>
</gene>
<dbReference type="EMBL" id="JAFBMS010000194">
    <property type="protein sequence ID" value="KAG9333523.1"/>
    <property type="molecule type" value="Genomic_DNA"/>
</dbReference>
<name>A0A8T2N0E1_9TELE</name>
<feature type="region of interest" description="Disordered" evidence="1">
    <location>
        <begin position="50"/>
        <end position="103"/>
    </location>
</feature>
<feature type="compositionally biased region" description="Basic and acidic residues" evidence="1">
    <location>
        <begin position="70"/>
        <end position="89"/>
    </location>
</feature>
<evidence type="ECO:0000313" key="2">
    <source>
        <dbReference type="EMBL" id="KAG9333523.1"/>
    </source>
</evidence>
<feature type="compositionally biased region" description="Basic and acidic residues" evidence="1">
    <location>
        <begin position="7"/>
        <end position="27"/>
    </location>
</feature>
<evidence type="ECO:0000313" key="3">
    <source>
        <dbReference type="Proteomes" id="UP000824540"/>
    </source>
</evidence>
<comment type="caution">
    <text evidence="2">The sequence shown here is derived from an EMBL/GenBank/DDBJ whole genome shotgun (WGS) entry which is preliminary data.</text>
</comment>
<keyword evidence="3" id="KW-1185">Reference proteome</keyword>
<sequence>MTYLGESGREREGGKEGERGREREGVCERECEKERVHVCLQTQYSGVIHGRKQERRERNEGAGGVAGGMGERKWDERERMRGCRVKQESSRSVGDITGYGVEN</sequence>
<dbReference type="Proteomes" id="UP000824540">
    <property type="component" value="Unassembled WGS sequence"/>
</dbReference>
<organism evidence="2 3">
    <name type="scientific">Albula glossodonta</name>
    <name type="common">roundjaw bonefish</name>
    <dbReference type="NCBI Taxonomy" id="121402"/>
    <lineage>
        <taxon>Eukaryota</taxon>
        <taxon>Metazoa</taxon>
        <taxon>Chordata</taxon>
        <taxon>Craniata</taxon>
        <taxon>Vertebrata</taxon>
        <taxon>Euteleostomi</taxon>
        <taxon>Actinopterygii</taxon>
        <taxon>Neopterygii</taxon>
        <taxon>Teleostei</taxon>
        <taxon>Albuliformes</taxon>
        <taxon>Albulidae</taxon>
        <taxon>Albula</taxon>
    </lineage>
</organism>
<feature type="region of interest" description="Disordered" evidence="1">
    <location>
        <begin position="1"/>
        <end position="27"/>
    </location>
</feature>
<dbReference type="AlphaFoldDB" id="A0A8T2N0E1"/>
<protein>
    <submittedName>
        <fullName evidence="2">Uncharacterized protein</fullName>
    </submittedName>
</protein>
<accession>A0A8T2N0E1</accession>